<reference evidence="1 2" key="1">
    <citation type="journal article" date="2018" name="Science">
        <title>The opium poppy genome and morphinan production.</title>
        <authorList>
            <person name="Guo L."/>
            <person name="Winzer T."/>
            <person name="Yang X."/>
            <person name="Li Y."/>
            <person name="Ning Z."/>
            <person name="He Z."/>
            <person name="Teodor R."/>
            <person name="Lu Y."/>
            <person name="Bowser T.A."/>
            <person name="Graham I.A."/>
            <person name="Ye K."/>
        </authorList>
    </citation>
    <scope>NUCLEOTIDE SEQUENCE [LARGE SCALE GENOMIC DNA]</scope>
    <source>
        <strain evidence="2">cv. HN1</strain>
        <tissue evidence="1">Leaves</tissue>
    </source>
</reference>
<dbReference type="Proteomes" id="UP000316621">
    <property type="component" value="Chromosome 7"/>
</dbReference>
<proteinExistence type="predicted"/>
<accession>A0A4Y7KAU4</accession>
<dbReference type="AlphaFoldDB" id="A0A4Y7KAU4"/>
<evidence type="ECO:0000313" key="2">
    <source>
        <dbReference type="Proteomes" id="UP000316621"/>
    </source>
</evidence>
<organism evidence="1 2">
    <name type="scientific">Papaver somniferum</name>
    <name type="common">Opium poppy</name>
    <dbReference type="NCBI Taxonomy" id="3469"/>
    <lineage>
        <taxon>Eukaryota</taxon>
        <taxon>Viridiplantae</taxon>
        <taxon>Streptophyta</taxon>
        <taxon>Embryophyta</taxon>
        <taxon>Tracheophyta</taxon>
        <taxon>Spermatophyta</taxon>
        <taxon>Magnoliopsida</taxon>
        <taxon>Ranunculales</taxon>
        <taxon>Papaveraceae</taxon>
        <taxon>Papaveroideae</taxon>
        <taxon>Papaver</taxon>
    </lineage>
</organism>
<protein>
    <submittedName>
        <fullName evidence="1">Uncharacterized protein</fullName>
    </submittedName>
</protein>
<name>A0A4Y7KAU4_PAPSO</name>
<dbReference type="Gramene" id="RZC69331">
    <property type="protein sequence ID" value="RZC69331"/>
    <property type="gene ID" value="C5167_032404"/>
</dbReference>
<keyword evidence="2" id="KW-1185">Reference proteome</keyword>
<dbReference type="EMBL" id="CM010721">
    <property type="protein sequence ID" value="RZC69331.1"/>
    <property type="molecule type" value="Genomic_DNA"/>
</dbReference>
<evidence type="ECO:0000313" key="1">
    <source>
        <dbReference type="EMBL" id="RZC69331.1"/>
    </source>
</evidence>
<gene>
    <name evidence="1" type="ORF">C5167_032404</name>
</gene>
<sequence>MINVFKLTSQCIRRDCTELAASSALYVGVPRQLQFIRTSMVSSGTKRMKAPPPSSKSAKTRLVSYCSKAIKREIHHPLRSKVCAEVLKRMRRRRRRAITTADYNSEALHE</sequence>